<evidence type="ECO:0000313" key="2">
    <source>
        <dbReference type="Proteomes" id="UP000276133"/>
    </source>
</evidence>
<keyword evidence="2" id="KW-1185">Reference proteome</keyword>
<comment type="caution">
    <text evidence="1">The sequence shown here is derived from an EMBL/GenBank/DDBJ whole genome shotgun (WGS) entry which is preliminary data.</text>
</comment>
<dbReference type="Proteomes" id="UP000276133">
    <property type="component" value="Unassembled WGS sequence"/>
</dbReference>
<reference evidence="1 2" key="1">
    <citation type="journal article" date="2018" name="Sci. Rep.">
        <title>Genomic signatures of local adaptation to the degree of environmental predictability in rotifers.</title>
        <authorList>
            <person name="Franch-Gras L."/>
            <person name="Hahn C."/>
            <person name="Garcia-Roger E.M."/>
            <person name="Carmona M.J."/>
            <person name="Serra M."/>
            <person name="Gomez A."/>
        </authorList>
    </citation>
    <scope>NUCLEOTIDE SEQUENCE [LARGE SCALE GENOMIC DNA]</scope>
    <source>
        <strain evidence="1">HYR1</strain>
    </source>
</reference>
<proteinExistence type="predicted"/>
<sequence length="88" mass="10550">MTQMIFIIMKIYKNTQENDKITIINFSHFENFNMVCSIVFYNNFTYNFENTLKKCDVSNLFFKKIFGESKDKFLNIIKNKILPDKKNG</sequence>
<protein>
    <submittedName>
        <fullName evidence="1">Uncharacterized protein</fullName>
    </submittedName>
</protein>
<evidence type="ECO:0000313" key="1">
    <source>
        <dbReference type="EMBL" id="RNA18224.1"/>
    </source>
</evidence>
<dbReference type="EMBL" id="REGN01004288">
    <property type="protein sequence ID" value="RNA18224.1"/>
    <property type="molecule type" value="Genomic_DNA"/>
</dbReference>
<gene>
    <name evidence="1" type="ORF">BpHYR1_009735</name>
</gene>
<organism evidence="1 2">
    <name type="scientific">Brachionus plicatilis</name>
    <name type="common">Marine rotifer</name>
    <name type="synonym">Brachionus muelleri</name>
    <dbReference type="NCBI Taxonomy" id="10195"/>
    <lineage>
        <taxon>Eukaryota</taxon>
        <taxon>Metazoa</taxon>
        <taxon>Spiralia</taxon>
        <taxon>Gnathifera</taxon>
        <taxon>Rotifera</taxon>
        <taxon>Eurotatoria</taxon>
        <taxon>Monogononta</taxon>
        <taxon>Pseudotrocha</taxon>
        <taxon>Ploima</taxon>
        <taxon>Brachionidae</taxon>
        <taxon>Brachionus</taxon>
    </lineage>
</organism>
<accession>A0A3M7R4C3</accession>
<dbReference type="AlphaFoldDB" id="A0A3M7R4C3"/>
<name>A0A3M7R4C3_BRAPC</name>